<evidence type="ECO:0000313" key="7">
    <source>
        <dbReference type="Proteomes" id="UP000235392"/>
    </source>
</evidence>
<evidence type="ECO:0000256" key="1">
    <source>
        <dbReference type="SAM" id="MobiDB-lite"/>
    </source>
</evidence>
<protein>
    <submittedName>
        <fullName evidence="5">Uncharacterized protein</fullName>
    </submittedName>
</protein>
<name>A0A2N5UY07_9BASI</name>
<evidence type="ECO:0000313" key="4">
    <source>
        <dbReference type="EMBL" id="PLW42166.1"/>
    </source>
</evidence>
<evidence type="ECO:0000313" key="5">
    <source>
        <dbReference type="EMBL" id="PLW42536.1"/>
    </source>
</evidence>
<dbReference type="OrthoDB" id="2503727at2759"/>
<evidence type="ECO:0000313" key="6">
    <source>
        <dbReference type="Proteomes" id="UP000235388"/>
    </source>
</evidence>
<dbReference type="Proteomes" id="UP000235392">
    <property type="component" value="Unassembled WGS sequence"/>
</dbReference>
<gene>
    <name evidence="5" type="ORF">PCANC_08603</name>
    <name evidence="2" type="ORF">PCANC_22770</name>
    <name evidence="4" type="ORF">PCASD_05605</name>
    <name evidence="3" type="ORF">PCASD_11049</name>
</gene>
<dbReference type="EMBL" id="PGCJ01000157">
    <property type="protein sequence ID" value="PLW42536.1"/>
    <property type="molecule type" value="Genomic_DNA"/>
</dbReference>
<dbReference type="Proteomes" id="UP000235388">
    <property type="component" value="Unassembled WGS sequence"/>
</dbReference>
<dbReference type="EMBL" id="PGCI01000081">
    <property type="protein sequence ID" value="PLW42166.1"/>
    <property type="molecule type" value="Genomic_DNA"/>
</dbReference>
<comment type="caution">
    <text evidence="5">The sequence shown here is derived from an EMBL/GenBank/DDBJ whole genome shotgun (WGS) entry which is preliminary data.</text>
</comment>
<evidence type="ECO:0000313" key="2">
    <source>
        <dbReference type="EMBL" id="PLW10032.1"/>
    </source>
</evidence>
<evidence type="ECO:0000313" key="3">
    <source>
        <dbReference type="EMBL" id="PLW23056.1"/>
    </source>
</evidence>
<sequence length="256" mass="28800">MALIPPCTSQLNLPNISFESTTLPANHFSIRLSFFDNKQLESDQVRNRFPRDQSTQGSHPISDGSRSSDKPNSLLIYGSQQRNQTTRLDPLGIKYTPAQLLQTQLIHGRDRLFTFSGRSEAQDVSSSVKAKRTPSGPWKKKTKAVHNPCHSRAPLAPFLSLPVMLLSSISRLSSGDSIKIFPKLRRPSRLPRKIVPKTPKQSGHLSSNFRQVVHKYRSECHKDDQEFLECFLKTDTDDMDGEDDHIKPAQLAQGKA</sequence>
<dbReference type="EMBL" id="PGCJ01001077">
    <property type="protein sequence ID" value="PLW10032.1"/>
    <property type="molecule type" value="Genomic_DNA"/>
</dbReference>
<keyword evidence="6" id="KW-1185">Reference proteome</keyword>
<dbReference type="EMBL" id="PGCI01000644">
    <property type="protein sequence ID" value="PLW23056.1"/>
    <property type="molecule type" value="Genomic_DNA"/>
</dbReference>
<dbReference type="AlphaFoldDB" id="A0A2N5UY07"/>
<organism evidence="5 6">
    <name type="scientific">Puccinia coronata f. sp. avenae</name>
    <dbReference type="NCBI Taxonomy" id="200324"/>
    <lineage>
        <taxon>Eukaryota</taxon>
        <taxon>Fungi</taxon>
        <taxon>Dikarya</taxon>
        <taxon>Basidiomycota</taxon>
        <taxon>Pucciniomycotina</taxon>
        <taxon>Pucciniomycetes</taxon>
        <taxon>Pucciniales</taxon>
        <taxon>Pucciniaceae</taxon>
        <taxon>Puccinia</taxon>
    </lineage>
</organism>
<accession>A0A2N5UY07</accession>
<feature type="region of interest" description="Disordered" evidence="1">
    <location>
        <begin position="45"/>
        <end position="73"/>
    </location>
</feature>
<reference evidence="6 7" key="1">
    <citation type="submission" date="2017-11" db="EMBL/GenBank/DDBJ databases">
        <title>De novo assembly and phasing of dikaryotic genomes from two isolates of Puccinia coronata f. sp. avenae, the causal agent of oat crown rust.</title>
        <authorList>
            <person name="Miller M.E."/>
            <person name="Zhang Y."/>
            <person name="Omidvar V."/>
            <person name="Sperschneider J."/>
            <person name="Schwessinger B."/>
            <person name="Raley C."/>
            <person name="Palmer J.M."/>
            <person name="Garnica D."/>
            <person name="Upadhyaya N."/>
            <person name="Rathjen J."/>
            <person name="Taylor J.M."/>
            <person name="Park R.F."/>
            <person name="Dodds P.N."/>
            <person name="Hirsch C.D."/>
            <person name="Kianian S.F."/>
            <person name="Figueroa M."/>
        </authorList>
    </citation>
    <scope>NUCLEOTIDE SEQUENCE [LARGE SCALE GENOMIC DNA]</scope>
    <source>
        <strain evidence="5">12NC29</strain>
        <strain evidence="3">12SD80</strain>
    </source>
</reference>
<feature type="region of interest" description="Disordered" evidence="1">
    <location>
        <begin position="124"/>
        <end position="144"/>
    </location>
</feature>
<proteinExistence type="predicted"/>